<comment type="caution">
    <text evidence="7">The sequence shown here is derived from an EMBL/GenBank/DDBJ whole genome shotgun (WGS) entry which is preliminary data.</text>
</comment>
<dbReference type="Pfam" id="PF00126">
    <property type="entry name" value="HTH_1"/>
    <property type="match status" value="1"/>
</dbReference>
<keyword evidence="3" id="KW-0238">DNA-binding</keyword>
<dbReference type="InterPro" id="IPR005119">
    <property type="entry name" value="LysR_subst-bd"/>
</dbReference>
<evidence type="ECO:0000256" key="5">
    <source>
        <dbReference type="ARBA" id="ARBA00023163"/>
    </source>
</evidence>
<dbReference type="RefSeq" id="WP_256115106.1">
    <property type="nucleotide sequence ID" value="NZ_WHSB02000001.1"/>
</dbReference>
<dbReference type="SUPFAM" id="SSF53850">
    <property type="entry name" value="Periplasmic binding protein-like II"/>
    <property type="match status" value="1"/>
</dbReference>
<dbReference type="InterPro" id="IPR036390">
    <property type="entry name" value="WH_DNA-bd_sf"/>
</dbReference>
<organism evidence="7 8">
    <name type="scientific">Shinella lacus</name>
    <dbReference type="NCBI Taxonomy" id="2654216"/>
    <lineage>
        <taxon>Bacteria</taxon>
        <taxon>Pseudomonadati</taxon>
        <taxon>Pseudomonadota</taxon>
        <taxon>Alphaproteobacteria</taxon>
        <taxon>Hyphomicrobiales</taxon>
        <taxon>Rhizobiaceae</taxon>
        <taxon>Shinella</taxon>
    </lineage>
</organism>
<evidence type="ECO:0000313" key="7">
    <source>
        <dbReference type="EMBL" id="MCQ4629016.1"/>
    </source>
</evidence>
<sequence length="311" mass="32534">MELRQLKYLVTAVECGSLGKAASQLGMATSALSQQISRLESELSTRLLVRGASGVTPTEAGAAFCRHATLALRHVDAAAATAQGARLSGMVSLGLAPTTASVLALPLIKAMARRHPNIRLQLVEGMSGHLAGMLKLRQIDLAVLFNAESVTFAKTEAIPLLDESLFLIGAPVEGKGEPAGEPVTLAELSGLPLILPSRTHGLRASLDRSFSAADIVPNIAMEIDSLAVIMEAVTEGLGYTIQPGAALARPSTSALVVRPVSDEGARRTNLLVSLPEHELSPAALALRAQLRKVVGGLVRDGRWMGATLHES</sequence>
<reference evidence="7" key="1">
    <citation type="submission" date="2021-07" db="EMBL/GenBank/DDBJ databases">
        <title>Shinella sp. nov., a novel member of the genus Shinella from water.</title>
        <authorList>
            <person name="Deng Y."/>
        </authorList>
    </citation>
    <scope>NUCLEOTIDE SEQUENCE</scope>
    <source>
        <strain evidence="7">CPCC 100929</strain>
    </source>
</reference>
<evidence type="ECO:0000313" key="8">
    <source>
        <dbReference type="Proteomes" id="UP000996601"/>
    </source>
</evidence>
<dbReference type="PANTHER" id="PTHR30293">
    <property type="entry name" value="TRANSCRIPTIONAL REGULATORY PROTEIN NAC-RELATED"/>
    <property type="match status" value="1"/>
</dbReference>
<dbReference type="SUPFAM" id="SSF46785">
    <property type="entry name" value="Winged helix' DNA-binding domain"/>
    <property type="match status" value="1"/>
</dbReference>
<feature type="domain" description="HTH lysR-type" evidence="6">
    <location>
        <begin position="1"/>
        <end position="58"/>
    </location>
</feature>
<proteinExistence type="inferred from homology"/>
<accession>A0ABT1R1I8</accession>
<evidence type="ECO:0000256" key="1">
    <source>
        <dbReference type="ARBA" id="ARBA00009437"/>
    </source>
</evidence>
<dbReference type="PROSITE" id="PS50931">
    <property type="entry name" value="HTH_LYSR"/>
    <property type="match status" value="1"/>
</dbReference>
<dbReference type="InterPro" id="IPR036388">
    <property type="entry name" value="WH-like_DNA-bd_sf"/>
</dbReference>
<dbReference type="Proteomes" id="UP000996601">
    <property type="component" value="Unassembled WGS sequence"/>
</dbReference>
<keyword evidence="8" id="KW-1185">Reference proteome</keyword>
<keyword evidence="4" id="KW-0010">Activator</keyword>
<keyword evidence="2" id="KW-0805">Transcription regulation</keyword>
<keyword evidence="5" id="KW-0804">Transcription</keyword>
<dbReference type="Pfam" id="PF03466">
    <property type="entry name" value="LysR_substrate"/>
    <property type="match status" value="1"/>
</dbReference>
<dbReference type="PANTHER" id="PTHR30293:SF0">
    <property type="entry name" value="NITROGEN ASSIMILATION REGULATORY PROTEIN NAC"/>
    <property type="match status" value="1"/>
</dbReference>
<evidence type="ECO:0000259" key="6">
    <source>
        <dbReference type="PROSITE" id="PS50931"/>
    </source>
</evidence>
<gene>
    <name evidence="7" type="ORF">GB927_003135</name>
</gene>
<evidence type="ECO:0000256" key="3">
    <source>
        <dbReference type="ARBA" id="ARBA00023125"/>
    </source>
</evidence>
<evidence type="ECO:0000256" key="2">
    <source>
        <dbReference type="ARBA" id="ARBA00023015"/>
    </source>
</evidence>
<dbReference type="Gene3D" id="1.10.10.10">
    <property type="entry name" value="Winged helix-like DNA-binding domain superfamily/Winged helix DNA-binding domain"/>
    <property type="match status" value="1"/>
</dbReference>
<dbReference type="CDD" id="cd08433">
    <property type="entry name" value="PBP2_Nac"/>
    <property type="match status" value="1"/>
</dbReference>
<evidence type="ECO:0000256" key="4">
    <source>
        <dbReference type="ARBA" id="ARBA00023159"/>
    </source>
</evidence>
<protein>
    <submittedName>
        <fullName evidence="7">LysR family transcriptional regulator</fullName>
    </submittedName>
</protein>
<dbReference type="InterPro" id="IPR000847">
    <property type="entry name" value="LysR_HTH_N"/>
</dbReference>
<dbReference type="Gene3D" id="3.40.190.290">
    <property type="match status" value="1"/>
</dbReference>
<name>A0ABT1R1I8_9HYPH</name>
<comment type="similarity">
    <text evidence="1">Belongs to the LysR transcriptional regulatory family.</text>
</comment>
<dbReference type="EMBL" id="WHSB02000001">
    <property type="protein sequence ID" value="MCQ4629016.1"/>
    <property type="molecule type" value="Genomic_DNA"/>
</dbReference>